<evidence type="ECO:0000256" key="1">
    <source>
        <dbReference type="PROSITE-ProRule" id="PRU00285"/>
    </source>
</evidence>
<evidence type="ECO:0000256" key="3">
    <source>
        <dbReference type="SAM" id="MobiDB-lite"/>
    </source>
</evidence>
<protein>
    <submittedName>
        <fullName evidence="5">ARAD1D38258p</fullName>
    </submittedName>
</protein>
<comment type="similarity">
    <text evidence="1 2">Belongs to the small heat shock protein (HSP20) family.</text>
</comment>
<dbReference type="InterPro" id="IPR002068">
    <property type="entry name" value="A-crystallin/Hsp20_dom"/>
</dbReference>
<evidence type="ECO:0000313" key="5">
    <source>
        <dbReference type="EMBL" id="CDP38600.1"/>
    </source>
</evidence>
<dbReference type="Pfam" id="PF00011">
    <property type="entry name" value="HSP20"/>
    <property type="match status" value="1"/>
</dbReference>
<dbReference type="PROSITE" id="PS01031">
    <property type="entry name" value="SHSP"/>
    <property type="match status" value="1"/>
</dbReference>
<dbReference type="SUPFAM" id="SSF49764">
    <property type="entry name" value="HSP20-like chaperones"/>
    <property type="match status" value="1"/>
</dbReference>
<dbReference type="EMBL" id="HG937694">
    <property type="protein sequence ID" value="CDP38600.1"/>
    <property type="molecule type" value="Genomic_DNA"/>
</dbReference>
<name>A0A060TBY1_BLAAD</name>
<evidence type="ECO:0000256" key="2">
    <source>
        <dbReference type="RuleBase" id="RU003616"/>
    </source>
</evidence>
<sequence length="222" mass="25182">MTGNDLVWPRKIWNCPRDQKWQPCRRLSNFTAKVYINTPVLVVVGIELLSITMSLRSLRIINPLRAVRFSPYRIAYRDPFPELSPWHNTDSRFDSLIPSFPNFNHRVDSEWSPEIFDKDDHMEVVTTLPKDVDPESVKVNFDSKQGTLSLFSSTEKRSEDGSFYSSSSFSRTISVPSLNQLGSGLSTRFEDGKFTVSVPKNPNTSTESAKTEGAQSDHSNSN</sequence>
<accession>A0A060TBY1</accession>
<evidence type="ECO:0000259" key="4">
    <source>
        <dbReference type="PROSITE" id="PS01031"/>
    </source>
</evidence>
<reference evidence="5" key="1">
    <citation type="submission" date="2014-02" db="EMBL/GenBank/DDBJ databases">
        <authorList>
            <person name="Genoscope - CEA"/>
        </authorList>
    </citation>
    <scope>NUCLEOTIDE SEQUENCE</scope>
    <source>
        <strain evidence="5">LS3</strain>
    </source>
</reference>
<dbReference type="Gene3D" id="2.60.40.790">
    <property type="match status" value="1"/>
</dbReference>
<organism evidence="5">
    <name type="scientific">Blastobotrys adeninivorans</name>
    <name type="common">Yeast</name>
    <name type="synonym">Arxula adeninivorans</name>
    <dbReference type="NCBI Taxonomy" id="409370"/>
    <lineage>
        <taxon>Eukaryota</taxon>
        <taxon>Fungi</taxon>
        <taxon>Dikarya</taxon>
        <taxon>Ascomycota</taxon>
        <taxon>Saccharomycotina</taxon>
        <taxon>Dipodascomycetes</taxon>
        <taxon>Dipodascales</taxon>
        <taxon>Trichomonascaceae</taxon>
        <taxon>Blastobotrys</taxon>
    </lineage>
</organism>
<proteinExistence type="inferred from homology"/>
<feature type="compositionally biased region" description="Polar residues" evidence="3">
    <location>
        <begin position="198"/>
        <end position="222"/>
    </location>
</feature>
<dbReference type="AlphaFoldDB" id="A0A060TBY1"/>
<gene>
    <name evidence="5" type="ORF">GNLVRS02_ARAD1D38258g</name>
</gene>
<feature type="domain" description="SHSP" evidence="4">
    <location>
        <begin position="102"/>
        <end position="217"/>
    </location>
</feature>
<dbReference type="InterPro" id="IPR008978">
    <property type="entry name" value="HSP20-like_chaperone"/>
</dbReference>
<dbReference type="CDD" id="cd06464">
    <property type="entry name" value="ACD_sHsps-like"/>
    <property type="match status" value="1"/>
</dbReference>
<feature type="region of interest" description="Disordered" evidence="3">
    <location>
        <begin position="193"/>
        <end position="222"/>
    </location>
</feature>
<reference evidence="5" key="2">
    <citation type="submission" date="2014-06" db="EMBL/GenBank/DDBJ databases">
        <title>The complete genome of Blastobotrys (Arxula) adeninivorans LS3 - a yeast of biotechnological interest.</title>
        <authorList>
            <person name="Kunze G."/>
            <person name="Gaillardin C."/>
            <person name="Czernicka M."/>
            <person name="Durrens P."/>
            <person name="Martin T."/>
            <person name="Boer E."/>
            <person name="Gabaldon T."/>
            <person name="Cruz J."/>
            <person name="Talla E."/>
            <person name="Marck C."/>
            <person name="Goffeau A."/>
            <person name="Barbe V."/>
            <person name="Baret P."/>
            <person name="Baronian K."/>
            <person name="Beier S."/>
            <person name="Bleykasten C."/>
            <person name="Bode R."/>
            <person name="Casaregola S."/>
            <person name="Despons L."/>
            <person name="Fairhead C."/>
            <person name="Giersberg M."/>
            <person name="Gierski P."/>
            <person name="Hahnel U."/>
            <person name="Hartmann A."/>
            <person name="Jankowska D."/>
            <person name="Jubin C."/>
            <person name="Jung P."/>
            <person name="Lafontaine I."/>
            <person name="Leh-Louis V."/>
            <person name="Lemaire M."/>
            <person name="Marcet-Houben M."/>
            <person name="Mascher M."/>
            <person name="Morel G."/>
            <person name="Richard G.-F."/>
            <person name="Riechen J."/>
            <person name="Sacerdot C."/>
            <person name="Sarkar A."/>
            <person name="Savel G."/>
            <person name="Schacherer J."/>
            <person name="Sherman D."/>
            <person name="Straub M.-L."/>
            <person name="Stein N."/>
            <person name="Thierry A."/>
            <person name="Trautwein-Schult A."/>
            <person name="Westhof E."/>
            <person name="Worch S."/>
            <person name="Dujon B."/>
            <person name="Souciet J.-L."/>
            <person name="Wincker P."/>
            <person name="Scholz U."/>
            <person name="Neuveglise N."/>
        </authorList>
    </citation>
    <scope>NUCLEOTIDE SEQUENCE</scope>
    <source>
        <strain evidence="5">LS3</strain>
    </source>
</reference>